<evidence type="ECO:0000313" key="2">
    <source>
        <dbReference type="EMBL" id="RIX27400.1"/>
    </source>
</evidence>
<dbReference type="AlphaFoldDB" id="A0A418PZ62"/>
<sequence length="149" mass="16108">MNPNEAAATLAEVDRTEMKLAQRARWPFHRHAMFGLAEGILVAGLAQPTVQAGAMIVVAMALLIVCVSEDRRRDGMFVSGWQPGATRPLTIFITLFVLAMAAASAMARDGGGAEPVGYLFGAITFVICTAASLRWEKIYRSDLNKKARP</sequence>
<evidence type="ECO:0000313" key="3">
    <source>
        <dbReference type="Proteomes" id="UP000285023"/>
    </source>
</evidence>
<evidence type="ECO:0000256" key="1">
    <source>
        <dbReference type="SAM" id="Phobius"/>
    </source>
</evidence>
<keyword evidence="1" id="KW-1133">Transmembrane helix</keyword>
<dbReference type="RefSeq" id="WP_119533553.1">
    <property type="nucleotide sequence ID" value="NZ_QXTF01000003.1"/>
</dbReference>
<comment type="caution">
    <text evidence="2">The sequence shown here is derived from an EMBL/GenBank/DDBJ whole genome shotgun (WGS) entry which is preliminary data.</text>
</comment>
<dbReference type="EMBL" id="QXTF01000003">
    <property type="protein sequence ID" value="RIX27400.1"/>
    <property type="molecule type" value="Genomic_DNA"/>
</dbReference>
<keyword evidence="3" id="KW-1185">Reference proteome</keyword>
<organism evidence="2 3">
    <name type="scientific">Sphingomonas edaphi</name>
    <dbReference type="NCBI Taxonomy" id="2315689"/>
    <lineage>
        <taxon>Bacteria</taxon>
        <taxon>Pseudomonadati</taxon>
        <taxon>Pseudomonadota</taxon>
        <taxon>Alphaproteobacteria</taxon>
        <taxon>Sphingomonadales</taxon>
        <taxon>Sphingomonadaceae</taxon>
        <taxon>Sphingomonas</taxon>
    </lineage>
</organism>
<keyword evidence="1" id="KW-0812">Transmembrane</keyword>
<dbReference type="OrthoDB" id="7409765at2"/>
<feature type="transmembrane region" description="Helical" evidence="1">
    <location>
        <begin position="52"/>
        <end position="68"/>
    </location>
</feature>
<feature type="transmembrane region" description="Helical" evidence="1">
    <location>
        <begin position="89"/>
        <end position="106"/>
    </location>
</feature>
<name>A0A418PZ62_9SPHN</name>
<keyword evidence="1" id="KW-0472">Membrane</keyword>
<protein>
    <submittedName>
        <fullName evidence="2">Uncharacterized protein</fullName>
    </submittedName>
</protein>
<proteinExistence type="predicted"/>
<reference evidence="2 3" key="1">
    <citation type="submission" date="2018-09" db="EMBL/GenBank/DDBJ databases">
        <title>Sphingomonas sp. DAC4.</title>
        <authorList>
            <person name="Seo T."/>
        </authorList>
    </citation>
    <scope>NUCLEOTIDE SEQUENCE [LARGE SCALE GENOMIC DNA]</scope>
    <source>
        <strain evidence="2 3">DAC4</strain>
    </source>
</reference>
<gene>
    <name evidence="2" type="ORF">D3M59_10180</name>
</gene>
<dbReference type="Proteomes" id="UP000285023">
    <property type="component" value="Unassembled WGS sequence"/>
</dbReference>
<feature type="transmembrane region" description="Helical" evidence="1">
    <location>
        <begin position="118"/>
        <end position="135"/>
    </location>
</feature>
<accession>A0A418PZ62</accession>